<protein>
    <recommendedName>
        <fullName evidence="3">RcnB family protein</fullName>
    </recommendedName>
</protein>
<evidence type="ECO:0000313" key="1">
    <source>
        <dbReference type="EMBL" id="TLF52829.1"/>
    </source>
</evidence>
<dbReference type="EMBL" id="VBUI01000004">
    <property type="protein sequence ID" value="TLF52829.1"/>
    <property type="molecule type" value="Genomic_DNA"/>
</dbReference>
<dbReference type="AlphaFoldDB" id="A0A5R8ML22"/>
<dbReference type="Pfam" id="PF11776">
    <property type="entry name" value="RcnB"/>
    <property type="match status" value="1"/>
</dbReference>
<sequence length="68" mass="7886">MVPIEEVVMKRPGDAFSLPPEIAKNVDPRRRRELPHYEGYEWRRVGADAVLVDITNDIIHAVIHDILR</sequence>
<evidence type="ECO:0008006" key="3">
    <source>
        <dbReference type="Google" id="ProtNLM"/>
    </source>
</evidence>
<name>A0A5R8ML22_9GAMM</name>
<comment type="caution">
    <text evidence="1">The sequence shown here is derived from an EMBL/GenBank/DDBJ whole genome shotgun (WGS) entry which is preliminary data.</text>
</comment>
<dbReference type="InterPro" id="IPR024572">
    <property type="entry name" value="RcnB"/>
</dbReference>
<gene>
    <name evidence="1" type="ORF">FEI13_03765</name>
</gene>
<reference evidence="1 2" key="1">
    <citation type="journal article" date="2007" name="Int. J. Syst. Evol. Microbiol.">
        <title>Halomonas saccharevitans sp. nov., Halomonas arcis sp. nov. and Halomonas subterranea sp. nov., halophilic bacteria isolated from hypersaline environments of China.</title>
        <authorList>
            <person name="Xu X.W."/>
            <person name="Wu Y.H."/>
            <person name="Zhou Z."/>
            <person name="Wang C.S."/>
            <person name="Zhou Y.G."/>
            <person name="Zhang H.B."/>
            <person name="Wang Y."/>
            <person name="Wu M."/>
        </authorList>
    </citation>
    <scope>NUCLEOTIDE SEQUENCE [LARGE SCALE GENOMIC DNA]</scope>
    <source>
        <strain evidence="1 2">TBZ3</strain>
    </source>
</reference>
<dbReference type="Proteomes" id="UP000306973">
    <property type="component" value="Unassembled WGS sequence"/>
</dbReference>
<evidence type="ECO:0000313" key="2">
    <source>
        <dbReference type="Proteomes" id="UP000306973"/>
    </source>
</evidence>
<proteinExistence type="predicted"/>
<organism evidence="1 2">
    <name type="scientific">Halomonas urmiana</name>
    <dbReference type="NCBI Taxonomy" id="490901"/>
    <lineage>
        <taxon>Bacteria</taxon>
        <taxon>Pseudomonadati</taxon>
        <taxon>Pseudomonadota</taxon>
        <taxon>Gammaproteobacteria</taxon>
        <taxon>Oceanospirillales</taxon>
        <taxon>Halomonadaceae</taxon>
        <taxon>Halomonas</taxon>
    </lineage>
</organism>
<dbReference type="Gene3D" id="3.10.450.160">
    <property type="entry name" value="inner membrane protein cigr"/>
    <property type="match status" value="1"/>
</dbReference>
<keyword evidence="2" id="KW-1185">Reference proteome</keyword>
<accession>A0A5R8ML22</accession>